<evidence type="ECO:0000256" key="3">
    <source>
        <dbReference type="ARBA" id="ARBA00023163"/>
    </source>
</evidence>
<comment type="caution">
    <text evidence="5">The sequence shown here is derived from an EMBL/GenBank/DDBJ whole genome shotgun (WGS) entry which is preliminary data.</text>
</comment>
<dbReference type="SMART" id="SM00345">
    <property type="entry name" value="HTH_GNTR"/>
    <property type="match status" value="1"/>
</dbReference>
<dbReference type="SMART" id="SM00895">
    <property type="entry name" value="FCD"/>
    <property type="match status" value="1"/>
</dbReference>
<dbReference type="PROSITE" id="PS50949">
    <property type="entry name" value="HTH_GNTR"/>
    <property type="match status" value="1"/>
</dbReference>
<dbReference type="InterPro" id="IPR000524">
    <property type="entry name" value="Tscrpt_reg_HTH_GntR"/>
</dbReference>
<dbReference type="InterPro" id="IPR036390">
    <property type="entry name" value="WH_DNA-bd_sf"/>
</dbReference>
<keyword evidence="6" id="KW-1185">Reference proteome</keyword>
<evidence type="ECO:0000313" key="6">
    <source>
        <dbReference type="Proteomes" id="UP001482520"/>
    </source>
</evidence>
<dbReference type="RefSeq" id="WP_349805128.1">
    <property type="nucleotide sequence ID" value="NZ_JBEGDP010000018.1"/>
</dbReference>
<evidence type="ECO:0000313" key="5">
    <source>
        <dbReference type="EMBL" id="MEQ7848564.1"/>
    </source>
</evidence>
<organism evidence="5 6">
    <name type="scientific">Nocardioides kribbensis</name>
    <dbReference type="NCBI Taxonomy" id="305517"/>
    <lineage>
        <taxon>Bacteria</taxon>
        <taxon>Bacillati</taxon>
        <taxon>Actinomycetota</taxon>
        <taxon>Actinomycetes</taxon>
        <taxon>Propionibacteriales</taxon>
        <taxon>Nocardioidaceae</taxon>
        <taxon>Nocardioides</taxon>
    </lineage>
</organism>
<dbReference type="SUPFAM" id="SSF48008">
    <property type="entry name" value="GntR ligand-binding domain-like"/>
    <property type="match status" value="1"/>
</dbReference>
<accession>A0ABV1P1E3</accession>
<dbReference type="Pfam" id="PF00392">
    <property type="entry name" value="GntR"/>
    <property type="match status" value="1"/>
</dbReference>
<dbReference type="Gene3D" id="1.10.10.10">
    <property type="entry name" value="Winged helix-like DNA-binding domain superfamily/Winged helix DNA-binding domain"/>
    <property type="match status" value="1"/>
</dbReference>
<dbReference type="Pfam" id="PF07729">
    <property type="entry name" value="FCD"/>
    <property type="match status" value="1"/>
</dbReference>
<gene>
    <name evidence="5" type="ORF">V6R90_14875</name>
</gene>
<feature type="domain" description="HTH gntR-type" evidence="4">
    <location>
        <begin position="19"/>
        <end position="86"/>
    </location>
</feature>
<protein>
    <submittedName>
        <fullName evidence="5">FCD domain-containing protein</fullName>
    </submittedName>
</protein>
<dbReference type="InterPro" id="IPR008920">
    <property type="entry name" value="TF_FadR/GntR_C"/>
</dbReference>
<proteinExistence type="predicted"/>
<reference evidence="5 6" key="1">
    <citation type="submission" date="2024-02" db="EMBL/GenBank/DDBJ databases">
        <title>Full genome sequence of Nocardioides kribbensis.</title>
        <authorList>
            <person name="Poletto B.L."/>
            <person name="Silva G."/>
            <person name="Galante D."/>
            <person name="Campos K.R."/>
            <person name="Santos M.B.N."/>
            <person name="Sacchi C.T."/>
        </authorList>
    </citation>
    <scope>NUCLEOTIDE SEQUENCE [LARGE SCALE GENOMIC DNA]</scope>
    <source>
        <strain evidence="5 6">O4R</strain>
    </source>
</reference>
<dbReference type="Proteomes" id="UP001482520">
    <property type="component" value="Unassembled WGS sequence"/>
</dbReference>
<sequence>MSPLDPPAEAPSPGARPHGALHVDTLDALGSRLASGEVAPGEVLTLDAIRREHGVSLPVAREAVRVLESMGMVVSRRRVGVTVQDPSDWNVFDPRLVRWRLEGSGRTEQLLAISELRQGFEPVAARLAADRATPEQCRAMAQATTDMAVHGRTGDLEAYLLADVAFHRTLLDASGNDMVRALAGLVEEVLAGRTHHDLMPARPNPTAIALHDEVARCVRTGDGAGAEHAMRAIIDEAAGAMTEQAATDRARARE</sequence>
<keyword evidence="3" id="KW-0804">Transcription</keyword>
<evidence type="ECO:0000256" key="1">
    <source>
        <dbReference type="ARBA" id="ARBA00023015"/>
    </source>
</evidence>
<dbReference type="PANTHER" id="PTHR43537">
    <property type="entry name" value="TRANSCRIPTIONAL REGULATOR, GNTR FAMILY"/>
    <property type="match status" value="1"/>
</dbReference>
<dbReference type="PANTHER" id="PTHR43537:SF44">
    <property type="entry name" value="GNTR FAMILY REGULATORY PROTEIN"/>
    <property type="match status" value="1"/>
</dbReference>
<dbReference type="Gene3D" id="1.20.120.530">
    <property type="entry name" value="GntR ligand-binding domain-like"/>
    <property type="match status" value="1"/>
</dbReference>
<dbReference type="InterPro" id="IPR036388">
    <property type="entry name" value="WH-like_DNA-bd_sf"/>
</dbReference>
<evidence type="ECO:0000256" key="2">
    <source>
        <dbReference type="ARBA" id="ARBA00023125"/>
    </source>
</evidence>
<dbReference type="SUPFAM" id="SSF46785">
    <property type="entry name" value="Winged helix' DNA-binding domain"/>
    <property type="match status" value="1"/>
</dbReference>
<keyword evidence="2" id="KW-0238">DNA-binding</keyword>
<dbReference type="InterPro" id="IPR011711">
    <property type="entry name" value="GntR_C"/>
</dbReference>
<evidence type="ECO:0000259" key="4">
    <source>
        <dbReference type="PROSITE" id="PS50949"/>
    </source>
</evidence>
<name>A0ABV1P1E3_9ACTN</name>
<dbReference type="EMBL" id="JBEGDP010000018">
    <property type="protein sequence ID" value="MEQ7848564.1"/>
    <property type="molecule type" value="Genomic_DNA"/>
</dbReference>
<keyword evidence="1" id="KW-0805">Transcription regulation</keyword>